<dbReference type="SMART" id="SM00028">
    <property type="entry name" value="TPR"/>
    <property type="match status" value="3"/>
</dbReference>
<evidence type="ECO:0000259" key="2">
    <source>
        <dbReference type="Pfam" id="PF12770"/>
    </source>
</evidence>
<protein>
    <submittedName>
        <fullName evidence="3">CHAT domain-containing protein</fullName>
    </submittedName>
</protein>
<keyword evidence="4" id="KW-1185">Reference proteome</keyword>
<feature type="transmembrane region" description="Helical" evidence="1">
    <location>
        <begin position="869"/>
        <end position="889"/>
    </location>
</feature>
<dbReference type="PANTHER" id="PTHR10098">
    <property type="entry name" value="RAPSYN-RELATED"/>
    <property type="match status" value="1"/>
</dbReference>
<accession>A0A1G9NMX4</accession>
<sequence length="901" mass="101311">MADSLSRNLLIFFLLGILRTTAQSPEYLSFKEECIQALATPDSVRTARILQKWNRSTFPKDSLFIELTAQRALHAFFSRDFQHAVTIQQTAVTTAKSLRLPAMLAKIYYRLGVYLYNAGNTEAAKAYLENSIAYGSKFRQPGWAAHACGHLSFLFYNEGEYYKSLLTSRRGVSFALQTTDYAPLEKNRLQEAYALNELRLWDESRKVIAELAEKITPSSDVSLIFNLGIYLAGEYKDYQTAGTYYRKALQLHAQDPSWNTTGVQIAWSYTLATRERYDEALTTLQAALQTAVTRDEKARVLTGIGSVLRFQHQYAESIACFQRALGELLGPSSVRGPYGNPAPQFIRLSNRKEYLLTIIGDKAAALHDYSVHTSDKKLQQYALETYHVADKMIDLMRQEHTETRSKLFWRTETKPVYEGAIKTCLAFGNTADAFYFFEKSRSVLLSDRLNELSASQRLGPADARKELSFRNGLKSLRDQLAETGNSSRLSTRLDSLTRAQQAFIRSLEKTNPAYFRYKYDHHVPSLKAVQDSLLADNQSFVSYFFGDSVGYALGISKTGAVFKKWPLAGYSTDAQTFLRLCSQPFRTQTDARQFQEVSYRLYRRLLEPLGLRNASRLIISQDGAFLPFEALLTSPEKQDYLLRKHAVSYTYSAGFLLRPREESSSGRLFLGLAPERFAPSLGQQPLPGSVDALSQVEAHVSSPKQLIREDATKRNFLEQAADYRILQLFTHADADSTETREPVLYFADSALRLSELDAARQFRTRLLVLSACKTSVGVDQKGEGVFSLARGFAALGIPSIITTLWSVEDKATYGIIGSFYRYLAEGLPQDVALQKARLDAFQSDSQPYYWSGLIHIGESNAVPLAATPWWYWAGGGLFVAAGIWGLTRLKKAPTSSLRRGS</sequence>
<dbReference type="AlphaFoldDB" id="A0A1G9NMX4"/>
<dbReference type="Pfam" id="PF13181">
    <property type="entry name" value="TPR_8"/>
    <property type="match status" value="1"/>
</dbReference>
<keyword evidence="1" id="KW-0472">Membrane</keyword>
<keyword evidence="1" id="KW-1133">Transmembrane helix</keyword>
<evidence type="ECO:0000313" key="3">
    <source>
        <dbReference type="EMBL" id="SDL87936.1"/>
    </source>
</evidence>
<dbReference type="EMBL" id="FNGS01000003">
    <property type="protein sequence ID" value="SDL87936.1"/>
    <property type="molecule type" value="Genomic_DNA"/>
</dbReference>
<dbReference type="OrthoDB" id="9771112at2"/>
<reference evidence="3 4" key="1">
    <citation type="submission" date="2016-10" db="EMBL/GenBank/DDBJ databases">
        <authorList>
            <person name="de Groot N.N."/>
        </authorList>
    </citation>
    <scope>NUCLEOTIDE SEQUENCE [LARGE SCALE GENOMIC DNA]</scope>
    <source>
        <strain evidence="3 4">DSM 21668</strain>
    </source>
</reference>
<gene>
    <name evidence="3" type="ORF">SAMN04488090_2082</name>
</gene>
<dbReference type="STRING" id="563176.SAMN04488090_2082"/>
<evidence type="ECO:0000256" key="1">
    <source>
        <dbReference type="SAM" id="Phobius"/>
    </source>
</evidence>
<dbReference type="SUPFAM" id="SSF48452">
    <property type="entry name" value="TPR-like"/>
    <property type="match status" value="2"/>
</dbReference>
<dbReference type="PANTHER" id="PTHR10098:SF108">
    <property type="entry name" value="TETRATRICOPEPTIDE REPEAT PROTEIN 28"/>
    <property type="match status" value="1"/>
</dbReference>
<dbReference type="Gene3D" id="1.25.40.10">
    <property type="entry name" value="Tetratricopeptide repeat domain"/>
    <property type="match status" value="2"/>
</dbReference>
<dbReference type="InterPro" id="IPR019734">
    <property type="entry name" value="TPR_rpt"/>
</dbReference>
<organism evidence="3 4">
    <name type="scientific">Siphonobacter aquaeclarae</name>
    <dbReference type="NCBI Taxonomy" id="563176"/>
    <lineage>
        <taxon>Bacteria</taxon>
        <taxon>Pseudomonadati</taxon>
        <taxon>Bacteroidota</taxon>
        <taxon>Cytophagia</taxon>
        <taxon>Cytophagales</taxon>
        <taxon>Cytophagaceae</taxon>
        <taxon>Siphonobacter</taxon>
    </lineage>
</organism>
<dbReference type="Proteomes" id="UP000198901">
    <property type="component" value="Unassembled WGS sequence"/>
</dbReference>
<dbReference type="Pfam" id="PF12770">
    <property type="entry name" value="CHAT"/>
    <property type="match status" value="1"/>
</dbReference>
<dbReference type="InterPro" id="IPR011990">
    <property type="entry name" value="TPR-like_helical_dom_sf"/>
</dbReference>
<name>A0A1G9NMX4_9BACT</name>
<proteinExistence type="predicted"/>
<evidence type="ECO:0000313" key="4">
    <source>
        <dbReference type="Proteomes" id="UP000198901"/>
    </source>
</evidence>
<keyword evidence="1" id="KW-0812">Transmembrane</keyword>
<dbReference type="InterPro" id="IPR024983">
    <property type="entry name" value="CHAT_dom"/>
</dbReference>
<feature type="domain" description="CHAT" evidence="2">
    <location>
        <begin position="596"/>
        <end position="858"/>
    </location>
</feature>
<dbReference type="RefSeq" id="WP_093201316.1">
    <property type="nucleotide sequence ID" value="NZ_FNGS01000003.1"/>
</dbReference>